<gene>
    <name evidence="7" type="ORF">P0Y56_15420</name>
</gene>
<evidence type="ECO:0000256" key="6">
    <source>
        <dbReference type="PIRSR" id="PIRSR600246-3"/>
    </source>
</evidence>
<dbReference type="Proteomes" id="UP001218362">
    <property type="component" value="Chromosome"/>
</dbReference>
<dbReference type="FunFam" id="3.60.20.30:FF:000001">
    <property type="entry name" value="Isoaspartyl peptidase/L-asparaginase"/>
    <property type="match status" value="1"/>
</dbReference>
<dbReference type="Pfam" id="PF01112">
    <property type="entry name" value="Asparaginase_2"/>
    <property type="match status" value="2"/>
</dbReference>
<dbReference type="InterPro" id="IPR029055">
    <property type="entry name" value="Ntn_hydrolases_N"/>
</dbReference>
<dbReference type="KEGG" id="acob:P0Y56_15420"/>
<dbReference type="InterPro" id="IPR000246">
    <property type="entry name" value="Peptidase_T2"/>
</dbReference>
<evidence type="ECO:0000313" key="7">
    <source>
        <dbReference type="EMBL" id="WEK46381.1"/>
    </source>
</evidence>
<feature type="active site" description="Nucleophile" evidence="5">
    <location>
        <position position="152"/>
    </location>
</feature>
<organism evidence="7 8">
    <name type="scientific">Candidatus Andeanibacterium colombiense</name>
    <dbReference type="NCBI Taxonomy" id="3121345"/>
    <lineage>
        <taxon>Bacteria</taxon>
        <taxon>Pseudomonadati</taxon>
        <taxon>Pseudomonadota</taxon>
        <taxon>Alphaproteobacteria</taxon>
        <taxon>Sphingomonadales</taxon>
        <taxon>Sphingomonadaceae</taxon>
        <taxon>Candidatus Andeanibacterium</taxon>
    </lineage>
</organism>
<evidence type="ECO:0000256" key="4">
    <source>
        <dbReference type="ARBA" id="ARBA00069124"/>
    </source>
</evidence>
<dbReference type="GO" id="GO:0005737">
    <property type="term" value="C:cytoplasm"/>
    <property type="evidence" value="ECO:0007669"/>
    <property type="project" value="TreeGrafter"/>
</dbReference>
<keyword evidence="1" id="KW-0645">Protease</keyword>
<evidence type="ECO:0000313" key="8">
    <source>
        <dbReference type="Proteomes" id="UP001218362"/>
    </source>
</evidence>
<proteinExistence type="predicted"/>
<sequence>MQPHSESWSVVVHGGARTIPDPERAGCVEACLKAVRAAAAILSAGGSALDAVEAATRMLEDAPNFNAGLSSVRNAAGDIEMDAAIMDGETLALGGVGALRDVRHPVSVARGLLPERPVLLVGDGAAKFAASIGAEPAPLIPLVTPAVAGGDTVGCVARDTHGHVAAAGSTGGIAGKMVGRVGDTPLPGCGLYADDELGAVAVSGDGESIARTLLATHALWSARDSTPTTAAQAAIERMKRVGGEAGAILIDRLGRIGIAHNSRNFSVGVASSQLERPHAATRADDLKEWLE</sequence>
<evidence type="ECO:0000256" key="1">
    <source>
        <dbReference type="ARBA" id="ARBA00022670"/>
    </source>
</evidence>
<dbReference type="GO" id="GO:0016811">
    <property type="term" value="F:hydrolase activity, acting on carbon-nitrogen (but not peptide) bonds, in linear amides"/>
    <property type="evidence" value="ECO:0007669"/>
    <property type="project" value="UniProtKB-ARBA"/>
</dbReference>
<reference evidence="7" key="1">
    <citation type="submission" date="2023-03" db="EMBL/GenBank/DDBJ databases">
        <title>Andean soil-derived lignocellulolytic bacterial consortium as a source of novel taxa and putative plastic-active enzymes.</title>
        <authorList>
            <person name="Diaz-Garcia L."/>
            <person name="Chuvochina M."/>
            <person name="Feuerriegel G."/>
            <person name="Bunk B."/>
            <person name="Sproer C."/>
            <person name="Streit W.R."/>
            <person name="Rodriguez L.M."/>
            <person name="Overmann J."/>
            <person name="Jimenez D.J."/>
        </authorList>
    </citation>
    <scope>NUCLEOTIDE SEQUENCE</scope>
    <source>
        <strain evidence="7">MAG 26</strain>
    </source>
</reference>
<name>A0AAJ5X694_9SPHN</name>
<feature type="site" description="Cleavage; by autolysis" evidence="6">
    <location>
        <begin position="151"/>
        <end position="152"/>
    </location>
</feature>
<dbReference type="EMBL" id="CP119316">
    <property type="protein sequence ID" value="WEK46381.1"/>
    <property type="molecule type" value="Genomic_DNA"/>
</dbReference>
<accession>A0AAJ5X694</accession>
<keyword evidence="2" id="KW-0378">Hydrolase</keyword>
<dbReference type="PANTHER" id="PTHR10188:SF6">
    <property type="entry name" value="N(4)-(BETA-N-ACETYLGLUCOSAMINYL)-L-ASPARAGINASE"/>
    <property type="match status" value="1"/>
</dbReference>
<dbReference type="AlphaFoldDB" id="A0AAJ5X694"/>
<evidence type="ECO:0000256" key="2">
    <source>
        <dbReference type="ARBA" id="ARBA00022801"/>
    </source>
</evidence>
<evidence type="ECO:0000256" key="5">
    <source>
        <dbReference type="PIRSR" id="PIRSR600246-1"/>
    </source>
</evidence>
<evidence type="ECO:0000256" key="3">
    <source>
        <dbReference type="ARBA" id="ARBA00022813"/>
    </source>
</evidence>
<dbReference type="GO" id="GO:0008233">
    <property type="term" value="F:peptidase activity"/>
    <property type="evidence" value="ECO:0007669"/>
    <property type="project" value="UniProtKB-KW"/>
</dbReference>
<dbReference type="Gene3D" id="3.60.20.30">
    <property type="entry name" value="(Glycosyl)asparaginase"/>
    <property type="match status" value="1"/>
</dbReference>
<dbReference type="PANTHER" id="PTHR10188">
    <property type="entry name" value="L-ASPARAGINASE"/>
    <property type="match status" value="1"/>
</dbReference>
<dbReference type="SUPFAM" id="SSF56235">
    <property type="entry name" value="N-terminal nucleophile aminohydrolases (Ntn hydrolases)"/>
    <property type="match status" value="1"/>
</dbReference>
<keyword evidence="3" id="KW-0068">Autocatalytic cleavage</keyword>
<dbReference type="GO" id="GO:0006508">
    <property type="term" value="P:proteolysis"/>
    <property type="evidence" value="ECO:0007669"/>
    <property type="project" value="UniProtKB-KW"/>
</dbReference>
<dbReference type="CDD" id="cd04512">
    <property type="entry name" value="Ntn_Asparaginase_2_like"/>
    <property type="match status" value="1"/>
</dbReference>
<protein>
    <recommendedName>
        <fullName evidence="4">Isoaspartyl peptidase</fullName>
    </recommendedName>
</protein>